<dbReference type="EMBL" id="CP000885">
    <property type="protein sequence ID" value="ABX42374.1"/>
    <property type="molecule type" value="Genomic_DNA"/>
</dbReference>
<dbReference type="SMART" id="SM00490">
    <property type="entry name" value="HELICc"/>
    <property type="match status" value="1"/>
</dbReference>
<evidence type="ECO:0000256" key="3">
    <source>
        <dbReference type="ARBA" id="ARBA00022806"/>
    </source>
</evidence>
<dbReference type="InterPro" id="IPR011545">
    <property type="entry name" value="DEAD/DEAH_box_helicase_dom"/>
</dbReference>
<dbReference type="InterPro" id="IPR050079">
    <property type="entry name" value="DEAD_box_RNA_helicase"/>
</dbReference>
<reference evidence="11" key="1">
    <citation type="submission" date="2007-11" db="EMBL/GenBank/DDBJ databases">
        <title>Complete genome sequence of Clostridium phytofermentans ISDg.</title>
        <authorList>
            <person name="Leschine S.B."/>
            <person name="Warnick T.A."/>
            <person name="Blanchard J.L."/>
            <person name="Schnell D.J."/>
            <person name="Petit E.L."/>
            <person name="LaTouf W.G."/>
            <person name="Copeland A."/>
            <person name="Lucas S."/>
            <person name="Lapidus A."/>
            <person name="Barry K."/>
            <person name="Glavina del Rio T."/>
            <person name="Dalin E."/>
            <person name="Tice H."/>
            <person name="Pitluck S."/>
            <person name="Kiss H."/>
            <person name="Brettin T."/>
            <person name="Bruce D."/>
            <person name="Detter J.C."/>
            <person name="Han C."/>
            <person name="Kuske C."/>
            <person name="Schmutz J."/>
            <person name="Larimer F."/>
            <person name="Land M."/>
            <person name="Hauser L."/>
            <person name="Kyrpides N."/>
            <person name="Kim E.A."/>
            <person name="Richardson P."/>
        </authorList>
    </citation>
    <scope>NUCLEOTIDE SEQUENCE [LARGE SCALE GENOMIC DNA]</scope>
    <source>
        <strain evidence="11">ATCC 700394 / DSM 18823 / ISDg</strain>
    </source>
</reference>
<gene>
    <name evidence="10" type="ordered locus">Cphy_2006</name>
</gene>
<organism evidence="10 11">
    <name type="scientific">Lachnoclostridium phytofermentans (strain ATCC 700394 / DSM 18823 / ISDg)</name>
    <name type="common">Clostridium phytofermentans</name>
    <dbReference type="NCBI Taxonomy" id="357809"/>
    <lineage>
        <taxon>Bacteria</taxon>
        <taxon>Bacillati</taxon>
        <taxon>Bacillota</taxon>
        <taxon>Clostridia</taxon>
        <taxon>Lachnospirales</taxon>
        <taxon>Lachnospiraceae</taxon>
    </lineage>
</organism>
<name>A9KIC2_LACP7</name>
<dbReference type="Pfam" id="PF03880">
    <property type="entry name" value="DbpA"/>
    <property type="match status" value="1"/>
</dbReference>
<keyword evidence="11" id="KW-1185">Reference proteome</keyword>
<dbReference type="RefSeq" id="WP_012200028.1">
    <property type="nucleotide sequence ID" value="NC_010001.1"/>
</dbReference>
<dbReference type="InterPro" id="IPR001650">
    <property type="entry name" value="Helicase_C-like"/>
</dbReference>
<dbReference type="SUPFAM" id="SSF52540">
    <property type="entry name" value="P-loop containing nucleoside triphosphate hydrolases"/>
    <property type="match status" value="1"/>
</dbReference>
<feature type="short sequence motif" description="Q motif" evidence="6">
    <location>
        <begin position="4"/>
        <end position="32"/>
    </location>
</feature>
<dbReference type="PROSITE" id="PS51194">
    <property type="entry name" value="HELICASE_CTER"/>
    <property type="match status" value="1"/>
</dbReference>
<dbReference type="KEGG" id="cpy:Cphy_2006"/>
<evidence type="ECO:0000256" key="4">
    <source>
        <dbReference type="ARBA" id="ARBA00022840"/>
    </source>
</evidence>
<evidence type="ECO:0000256" key="1">
    <source>
        <dbReference type="ARBA" id="ARBA00022741"/>
    </source>
</evidence>
<dbReference type="PANTHER" id="PTHR47959">
    <property type="entry name" value="ATP-DEPENDENT RNA HELICASE RHLE-RELATED"/>
    <property type="match status" value="1"/>
</dbReference>
<keyword evidence="4" id="KW-0067">ATP-binding</keyword>
<evidence type="ECO:0000259" key="7">
    <source>
        <dbReference type="PROSITE" id="PS51192"/>
    </source>
</evidence>
<dbReference type="InterPro" id="IPR027417">
    <property type="entry name" value="P-loop_NTPase"/>
</dbReference>
<dbReference type="InterPro" id="IPR044742">
    <property type="entry name" value="DEAD/DEAH_RhlB"/>
</dbReference>
<evidence type="ECO:0000256" key="5">
    <source>
        <dbReference type="ARBA" id="ARBA00038437"/>
    </source>
</evidence>
<dbReference type="CDD" id="cd00268">
    <property type="entry name" value="DEADc"/>
    <property type="match status" value="1"/>
</dbReference>
<dbReference type="GO" id="GO:0003676">
    <property type="term" value="F:nucleic acid binding"/>
    <property type="evidence" value="ECO:0007669"/>
    <property type="project" value="InterPro"/>
</dbReference>
<keyword evidence="1" id="KW-0547">Nucleotide-binding</keyword>
<evidence type="ECO:0000313" key="11">
    <source>
        <dbReference type="Proteomes" id="UP000000370"/>
    </source>
</evidence>
<evidence type="ECO:0000313" key="10">
    <source>
        <dbReference type="EMBL" id="ABX42374.1"/>
    </source>
</evidence>
<dbReference type="OrthoDB" id="9805696at2"/>
<keyword evidence="3 10" id="KW-0347">Helicase</keyword>
<dbReference type="PROSITE" id="PS51192">
    <property type="entry name" value="HELICASE_ATP_BIND_1"/>
    <property type="match status" value="1"/>
</dbReference>
<feature type="domain" description="Helicase C-terminal" evidence="8">
    <location>
        <begin position="216"/>
        <end position="377"/>
    </location>
</feature>
<dbReference type="InterPro" id="IPR012677">
    <property type="entry name" value="Nucleotide-bd_a/b_plait_sf"/>
</dbReference>
<accession>A9KIC2</accession>
<proteinExistence type="inferred from homology"/>
<dbReference type="InterPro" id="IPR005580">
    <property type="entry name" value="DbpA/CsdA_RNA-bd_dom"/>
</dbReference>
<evidence type="ECO:0000259" key="9">
    <source>
        <dbReference type="PROSITE" id="PS51195"/>
    </source>
</evidence>
<dbReference type="SMART" id="SM00487">
    <property type="entry name" value="DEXDc"/>
    <property type="match status" value="1"/>
</dbReference>
<dbReference type="STRING" id="357809.Cphy_2006"/>
<evidence type="ECO:0000259" key="8">
    <source>
        <dbReference type="PROSITE" id="PS51194"/>
    </source>
</evidence>
<dbReference type="PANTHER" id="PTHR47959:SF1">
    <property type="entry name" value="ATP-DEPENDENT RNA HELICASE DBPA"/>
    <property type="match status" value="1"/>
</dbReference>
<dbReference type="AlphaFoldDB" id="A9KIC2"/>
<dbReference type="InterPro" id="IPR014014">
    <property type="entry name" value="RNA_helicase_DEAD_Q_motif"/>
</dbReference>
<sequence length="483" mass="54802">MLDNKFTQYKLCEEIIQALSMLHYIEPTPIQEKVIPLALEGKDIIAKSKTGSGKTAAFAIPICESIVWEENLPQALVLEPTRELAYQVKDEIFNVGRMKRVKVPVVFGGFPFDKQALTLKQKSHIVVGTPGRVLDHCETGTLKCSNVKYVIIDEADLMLDMGFLDDVKRILSYLPENITIMLFSATMGEALYALTDEFMNSPVEVKLEDGTETVDSIEQLGCFVTEEDKYELFLRMLYKNNPTNAMIFCGTREMVEVLYYKLKKEKVWCGMLHGLIDQKQRIHTIDDFRTGGFRYLIATDVAARGVDFDDITHVINYDLPMSKETYVHRIGRTGRNGKSGKAISFIREEEKKMLSLIEKFTGTPIEIVTPPSEEEVREFLYKEKFNEAQQKKQERKKKKGDVFQKDIMKLTISGGRKSKLRTCEVVGTISGIEGVNGKEDIGVIDIRDSITYVEILNGKGNLVLNELPKRTMKGKCRKVSISN</sequence>
<dbReference type="GO" id="GO:0005524">
    <property type="term" value="F:ATP binding"/>
    <property type="evidence" value="ECO:0007669"/>
    <property type="project" value="UniProtKB-KW"/>
</dbReference>
<dbReference type="Gene3D" id="3.30.70.330">
    <property type="match status" value="1"/>
</dbReference>
<keyword evidence="2" id="KW-0378">Hydrolase</keyword>
<dbReference type="Pfam" id="PF00271">
    <property type="entry name" value="Helicase_C"/>
    <property type="match status" value="1"/>
</dbReference>
<dbReference type="GO" id="GO:0016787">
    <property type="term" value="F:hydrolase activity"/>
    <property type="evidence" value="ECO:0007669"/>
    <property type="project" value="UniProtKB-KW"/>
</dbReference>
<comment type="similarity">
    <text evidence="5">Belongs to the DEAD box helicase family.</text>
</comment>
<dbReference type="HOGENOM" id="CLU_003041_21_1_9"/>
<dbReference type="InterPro" id="IPR014001">
    <property type="entry name" value="Helicase_ATP-bd"/>
</dbReference>
<dbReference type="GO" id="GO:0005829">
    <property type="term" value="C:cytosol"/>
    <property type="evidence" value="ECO:0007669"/>
    <property type="project" value="TreeGrafter"/>
</dbReference>
<feature type="domain" description="Helicase ATP-binding" evidence="7">
    <location>
        <begin position="35"/>
        <end position="205"/>
    </location>
</feature>
<dbReference type="Gene3D" id="3.40.50.300">
    <property type="entry name" value="P-loop containing nucleotide triphosphate hydrolases"/>
    <property type="match status" value="2"/>
</dbReference>
<dbReference type="eggNOG" id="COG0513">
    <property type="taxonomic scope" value="Bacteria"/>
</dbReference>
<dbReference type="Proteomes" id="UP000000370">
    <property type="component" value="Chromosome"/>
</dbReference>
<dbReference type="PROSITE" id="PS51195">
    <property type="entry name" value="Q_MOTIF"/>
    <property type="match status" value="1"/>
</dbReference>
<dbReference type="CDD" id="cd18787">
    <property type="entry name" value="SF2_C_DEAD"/>
    <property type="match status" value="1"/>
</dbReference>
<protein>
    <submittedName>
        <fullName evidence="10">DEAD/DEAH box helicase domain protein</fullName>
    </submittedName>
</protein>
<evidence type="ECO:0000256" key="6">
    <source>
        <dbReference type="PROSITE-ProRule" id="PRU00552"/>
    </source>
</evidence>
<dbReference type="GO" id="GO:0003724">
    <property type="term" value="F:RNA helicase activity"/>
    <property type="evidence" value="ECO:0007669"/>
    <property type="project" value="InterPro"/>
</dbReference>
<dbReference type="Pfam" id="PF00270">
    <property type="entry name" value="DEAD"/>
    <property type="match status" value="1"/>
</dbReference>
<feature type="domain" description="DEAD-box RNA helicase Q" evidence="9">
    <location>
        <begin position="4"/>
        <end position="32"/>
    </location>
</feature>
<evidence type="ECO:0000256" key="2">
    <source>
        <dbReference type="ARBA" id="ARBA00022801"/>
    </source>
</evidence>